<dbReference type="GO" id="GO:0005576">
    <property type="term" value="C:extracellular region"/>
    <property type="evidence" value="ECO:0007669"/>
    <property type="project" value="InterPro"/>
</dbReference>
<dbReference type="PANTHER" id="PTHR10697:SF13">
    <property type="entry name" value="RICIN B LECTIN DOMAIN-CONTAINING PROTEIN"/>
    <property type="match status" value="1"/>
</dbReference>
<keyword evidence="1" id="KW-0732">Signal</keyword>
<name>A0AAN9AZC0_9CAEN</name>
<comment type="caution">
    <text evidence="2">The sequence shown here is derived from an EMBL/GenBank/DDBJ whole genome shotgun (WGS) entry which is preliminary data.</text>
</comment>
<evidence type="ECO:0000313" key="3">
    <source>
        <dbReference type="Proteomes" id="UP001374579"/>
    </source>
</evidence>
<dbReference type="GO" id="GO:0007160">
    <property type="term" value="P:cell-matrix adhesion"/>
    <property type="evidence" value="ECO:0007669"/>
    <property type="project" value="InterPro"/>
</dbReference>
<dbReference type="GO" id="GO:0005764">
    <property type="term" value="C:lysosome"/>
    <property type="evidence" value="ECO:0007669"/>
    <property type="project" value="TreeGrafter"/>
</dbReference>
<feature type="chain" id="PRO_5042913599" evidence="1">
    <location>
        <begin position="23"/>
        <end position="232"/>
    </location>
</feature>
<reference evidence="2 3" key="1">
    <citation type="submission" date="2024-02" db="EMBL/GenBank/DDBJ databases">
        <title>Chromosome-scale genome assembly of the rough periwinkle Littorina saxatilis.</title>
        <authorList>
            <person name="De Jode A."/>
            <person name="Faria R."/>
            <person name="Formenti G."/>
            <person name="Sims Y."/>
            <person name="Smith T.P."/>
            <person name="Tracey A."/>
            <person name="Wood J.M.D."/>
            <person name="Zagrodzka Z.B."/>
            <person name="Johannesson K."/>
            <person name="Butlin R.K."/>
            <person name="Leder E.H."/>
        </authorList>
    </citation>
    <scope>NUCLEOTIDE SEQUENCE [LARGE SCALE GENOMIC DNA]</scope>
    <source>
        <strain evidence="2">Snail1</strain>
        <tissue evidence="2">Muscle</tissue>
    </source>
</reference>
<keyword evidence="3" id="KW-1185">Reference proteome</keyword>
<feature type="signal peptide" evidence="1">
    <location>
        <begin position="1"/>
        <end position="22"/>
    </location>
</feature>
<sequence>MEMKFILLAVVALVGIVCEVNGEACCTPDQWQGVQASVSGFVYRHKPGRVEGVVYVFYDYANKQSAAFANYTSSSAKPRSYRIVTRYSNKTCASCSSGKLYVVDLKTDKCYTKKLDRPFRKACIPDSAKDTGSFSLGAGDASLKTRGYNLELRSQKYQLDFKLSVTEEGCIPVSELVTGVARGVPFMETVGFVNIKPGIKDPAVFDVPEECEETVPGFIQQALDREYSVFSF</sequence>
<gene>
    <name evidence="2" type="ORF">V1264_005604</name>
</gene>
<dbReference type="GO" id="GO:0005509">
    <property type="term" value="F:calcium ion binding"/>
    <property type="evidence" value="ECO:0007669"/>
    <property type="project" value="InterPro"/>
</dbReference>
<dbReference type="Proteomes" id="UP001374579">
    <property type="component" value="Unassembled WGS sequence"/>
</dbReference>
<dbReference type="EMBL" id="JBAMIC010000014">
    <property type="protein sequence ID" value="KAK7096296.1"/>
    <property type="molecule type" value="Genomic_DNA"/>
</dbReference>
<dbReference type="PANTHER" id="PTHR10697">
    <property type="entry name" value="MAMMALIAN EPENDYMIN-RELATED PROTEIN 1"/>
    <property type="match status" value="1"/>
</dbReference>
<dbReference type="AlphaFoldDB" id="A0AAN9AZC0"/>
<evidence type="ECO:0000313" key="2">
    <source>
        <dbReference type="EMBL" id="KAK7096296.1"/>
    </source>
</evidence>
<accession>A0AAN9AZC0</accession>
<proteinExistence type="predicted"/>
<dbReference type="Pfam" id="PF00811">
    <property type="entry name" value="Ependymin"/>
    <property type="match status" value="1"/>
</dbReference>
<protein>
    <submittedName>
        <fullName evidence="2">Uncharacterized protein</fullName>
    </submittedName>
</protein>
<organism evidence="2 3">
    <name type="scientific">Littorina saxatilis</name>
    <dbReference type="NCBI Taxonomy" id="31220"/>
    <lineage>
        <taxon>Eukaryota</taxon>
        <taxon>Metazoa</taxon>
        <taxon>Spiralia</taxon>
        <taxon>Lophotrochozoa</taxon>
        <taxon>Mollusca</taxon>
        <taxon>Gastropoda</taxon>
        <taxon>Caenogastropoda</taxon>
        <taxon>Littorinimorpha</taxon>
        <taxon>Littorinoidea</taxon>
        <taxon>Littorinidae</taxon>
        <taxon>Littorina</taxon>
    </lineage>
</organism>
<dbReference type="InterPro" id="IPR001299">
    <property type="entry name" value="Ependymin"/>
</dbReference>
<evidence type="ECO:0000256" key="1">
    <source>
        <dbReference type="SAM" id="SignalP"/>
    </source>
</evidence>